<evidence type="ECO:0000313" key="3">
    <source>
        <dbReference type="Proteomes" id="UP000188533"/>
    </source>
</evidence>
<dbReference type="Gene3D" id="2.30.110.10">
    <property type="entry name" value="Electron Transport, Fmn-binding Protein, Chain A"/>
    <property type="match status" value="1"/>
</dbReference>
<dbReference type="PANTHER" id="PTHR11799:SF12">
    <property type="entry name" value="PARAOXONASE-RELATED"/>
    <property type="match status" value="1"/>
</dbReference>
<dbReference type="InterPro" id="IPR012349">
    <property type="entry name" value="Split_barrel_FMN-bd"/>
</dbReference>
<dbReference type="AlphaFoldDB" id="A0A1Q3EDW4"/>
<dbReference type="SUPFAM" id="SSF63829">
    <property type="entry name" value="Calcium-dependent phosphotriesterase"/>
    <property type="match status" value="2"/>
</dbReference>
<proteinExistence type="predicted"/>
<dbReference type="SMART" id="SM00903">
    <property type="entry name" value="Flavin_Reduct"/>
    <property type="match status" value="1"/>
</dbReference>
<dbReference type="STRING" id="5353.A0A1Q3EDW4"/>
<dbReference type="Proteomes" id="UP000188533">
    <property type="component" value="Unassembled WGS sequence"/>
</dbReference>
<dbReference type="PANTHER" id="PTHR11799">
    <property type="entry name" value="PARAOXONASE"/>
    <property type="match status" value="1"/>
</dbReference>
<evidence type="ECO:0000259" key="1">
    <source>
        <dbReference type="SMART" id="SM00903"/>
    </source>
</evidence>
<dbReference type="SUPFAM" id="SSF50475">
    <property type="entry name" value="FMN-binding split barrel"/>
    <property type="match status" value="1"/>
</dbReference>
<name>A0A1Q3EDW4_LENED</name>
<keyword evidence="3" id="KW-1185">Reference proteome</keyword>
<protein>
    <submittedName>
        <fullName evidence="2">Serum paraoxonase arylesterase</fullName>
    </submittedName>
</protein>
<reference evidence="2 3" key="2">
    <citation type="submission" date="2017-02" db="EMBL/GenBank/DDBJ databases">
        <title>A genome survey and senescence transcriptome analysis in Lentinula edodes.</title>
        <authorList>
            <person name="Sakamoto Y."/>
            <person name="Nakade K."/>
            <person name="Sato S."/>
            <person name="Yoshida Y."/>
            <person name="Miyazaki K."/>
            <person name="Natsume S."/>
            <person name="Konno N."/>
        </authorList>
    </citation>
    <scope>NUCLEOTIDE SEQUENCE [LARGE SCALE GENOMIC DNA]</scope>
    <source>
        <strain evidence="2 3">NBRC 111202</strain>
    </source>
</reference>
<dbReference type="GO" id="GO:0010181">
    <property type="term" value="F:FMN binding"/>
    <property type="evidence" value="ECO:0007669"/>
    <property type="project" value="InterPro"/>
</dbReference>
<sequence>MTTSPLPAWKVGDGAFTGLSPEHENSTKNTWNLDDMSTKDSYKLLTSAIIPRPVAFISTIAEDGTPNLAPFSYFSMISHNPPLLGVSFSLSPRRPKDTRENILATKEFTVNIISEHFIEAANATAVEAPADIDEWIVSGLTMEPSAQVKPACVKESLFSMECQLHFSHDISDLKTSDITNTLVLGLIKQVHVTESVLAENGLTLDPAKLRPVARLGGNTYARLTDAFDVPRPAWKTACEKIVLHQETGLLYLACSTLANRAKWLPAVDRFESAVDEDYVATYDPSTSKITRLTLENFDTKKNGLAVLGMDVVPSEKDPNELFVYLINDRPRKDGQDSSIVGADSVVEIFKTVAGGNILVHLKTVRDSSIIAPNDVAGFSDGKRFYFTNWFNRKTGFALQARTLLTSFSSVGYCHSDHGCKIAVDNLYTANGIAKATNGTVYVASTSGLELKMFEKQDDDSLVFLEGVHCDTPIDNLSIDKEGTVFAAGMPKSLDFWEHTKNSSHPSPVCAWTFSKNTGQGSFYGEKYKVQKIYEDDGSIASGATTVVHDAERGRLFMHGVFSHHLTTFGLDAAACKYIPELQACEKIVLHQPSGLLYLACSTPESRLAWTPAMDQLNVQGRSNDDYVATYDPTTSKVTRLQLENFNSDQPISVHGMDVVQSTSSGSELFVFVINHRAPPAGQDPRKVGADSVIEVFKTTVAGDRLVHINTVRDPRVIVSPNDVVGEADGKGFFFTNDRGSKISNSYASTIQNLFSATTSIGYCHLDHGCKFVALGLYSSNGIVKASTNNTIYVSSNLGGKINVFERQSDNSLLLKDVVPIGQALDNISLDNRDQLWVAAFPKIRDNIENLSKDPHHLASVAAFKISANTGPGSLYGEKYNVEKILEDDGTIVSASTSIVHDSDRGLIFMHGIAAPHLTVCRMLALNQSQD</sequence>
<reference evidence="2 3" key="1">
    <citation type="submission" date="2016-08" db="EMBL/GenBank/DDBJ databases">
        <authorList>
            <consortium name="Lentinula edodes genome sequencing consortium"/>
            <person name="Sakamoto Y."/>
            <person name="Nakade K."/>
            <person name="Sato S."/>
            <person name="Yoshida Y."/>
            <person name="Miyazaki K."/>
            <person name="Natsume S."/>
            <person name="Konno N."/>
        </authorList>
    </citation>
    <scope>NUCLEOTIDE SEQUENCE [LARGE SCALE GENOMIC DNA]</scope>
    <source>
        <strain evidence="2 3">NBRC 111202</strain>
    </source>
</reference>
<comment type="caution">
    <text evidence="2">The sequence shown here is derived from an EMBL/GenBank/DDBJ whole genome shotgun (WGS) entry which is preliminary data.</text>
</comment>
<dbReference type="Gene3D" id="2.120.10.30">
    <property type="entry name" value="TolB, C-terminal domain"/>
    <property type="match status" value="2"/>
</dbReference>
<dbReference type="InterPro" id="IPR002563">
    <property type="entry name" value="Flavin_Rdtase-like_dom"/>
</dbReference>
<dbReference type="InterPro" id="IPR051288">
    <property type="entry name" value="Serum_paraoxonase/arylesterase"/>
</dbReference>
<dbReference type="Pfam" id="PF01613">
    <property type="entry name" value="Flavin_Reduct"/>
    <property type="match status" value="1"/>
</dbReference>
<gene>
    <name evidence="2" type="ORF">LENED_007274</name>
</gene>
<accession>A0A1Q3EDW4</accession>
<dbReference type="InterPro" id="IPR011042">
    <property type="entry name" value="6-blade_b-propeller_TolB-like"/>
</dbReference>
<organism evidence="2 3">
    <name type="scientific">Lentinula edodes</name>
    <name type="common">Shiitake mushroom</name>
    <name type="synonym">Lentinus edodes</name>
    <dbReference type="NCBI Taxonomy" id="5353"/>
    <lineage>
        <taxon>Eukaryota</taxon>
        <taxon>Fungi</taxon>
        <taxon>Dikarya</taxon>
        <taxon>Basidiomycota</taxon>
        <taxon>Agaricomycotina</taxon>
        <taxon>Agaricomycetes</taxon>
        <taxon>Agaricomycetidae</taxon>
        <taxon>Agaricales</taxon>
        <taxon>Marasmiineae</taxon>
        <taxon>Omphalotaceae</taxon>
        <taxon>Lentinula</taxon>
    </lineage>
</organism>
<dbReference type="EMBL" id="BDGU01000250">
    <property type="protein sequence ID" value="GAW05415.1"/>
    <property type="molecule type" value="Genomic_DNA"/>
</dbReference>
<feature type="domain" description="Flavin reductase like" evidence="1">
    <location>
        <begin position="47"/>
        <end position="203"/>
    </location>
</feature>
<evidence type="ECO:0000313" key="2">
    <source>
        <dbReference type="EMBL" id="GAW05415.1"/>
    </source>
</evidence>